<dbReference type="SUPFAM" id="SSF56112">
    <property type="entry name" value="Protein kinase-like (PK-like)"/>
    <property type="match status" value="1"/>
</dbReference>
<dbReference type="Proteomes" id="UP000181951">
    <property type="component" value="Unassembled WGS sequence"/>
</dbReference>
<accession>A0A1H8P3I8</accession>
<dbReference type="GO" id="GO:0016740">
    <property type="term" value="F:transferase activity"/>
    <property type="evidence" value="ECO:0007669"/>
    <property type="project" value="UniProtKB-KW"/>
</dbReference>
<reference evidence="2 3" key="1">
    <citation type="submission" date="2016-10" db="EMBL/GenBank/DDBJ databases">
        <authorList>
            <person name="de Groot N.N."/>
        </authorList>
    </citation>
    <scope>NUCLEOTIDE SEQUENCE [LARGE SCALE GENOMIC DNA]</scope>
    <source>
        <strain evidence="2 3">CGMCC 4.2026</strain>
    </source>
</reference>
<sequence>MSGLTTCQEQLSPAAWAELRADALRDGFCLAGFHNHNYLLSGSGGSATLAALGVDTPVKVRVGRRDAMKVVERPWPDEGAVLRALREAGAVRNLPRYFAGIPDTSVHEFIPGTTLAAVCPPGKPVDTIHVENLVAQMAEFTRVPADILPPMPKGWAADGDSRTFLRDRAEIADREVRAAHWGDLGSLFAALEVPANALRLLRRRIPALRPRPFSLVHGDLHRHNVIVRDDGAGLTLVDWELAMWGDPLYDLAIHLVRMRYPAEQRWEVVERWRAAVRPEAAEGLNRDLPVYLTYERAQSLFADTIRAARGLGAHPVPGAVGSAVSRVRNALHLAAGPLHLNRVPSRTEVERALLAWARVHGGRGPSADV</sequence>
<evidence type="ECO:0000313" key="3">
    <source>
        <dbReference type="Proteomes" id="UP000181951"/>
    </source>
</evidence>
<feature type="domain" description="Aminoglycoside phosphotransferase" evidence="1">
    <location>
        <begin position="76"/>
        <end position="275"/>
    </location>
</feature>
<dbReference type="Pfam" id="PF01636">
    <property type="entry name" value="APH"/>
    <property type="match status" value="1"/>
</dbReference>
<dbReference type="InterPro" id="IPR002575">
    <property type="entry name" value="Aminoglycoside_PTrfase"/>
</dbReference>
<proteinExistence type="predicted"/>
<dbReference type="PANTHER" id="PTHR40086">
    <property type="entry name" value="PHOSPHOTRANSFERASE YTMP-RELATED"/>
    <property type="match status" value="1"/>
</dbReference>
<keyword evidence="2" id="KW-0808">Transferase</keyword>
<dbReference type="InterPro" id="IPR011009">
    <property type="entry name" value="Kinase-like_dom_sf"/>
</dbReference>
<organism evidence="2 3">
    <name type="scientific">Actinacidiphila rubida</name>
    <dbReference type="NCBI Taxonomy" id="310780"/>
    <lineage>
        <taxon>Bacteria</taxon>
        <taxon>Bacillati</taxon>
        <taxon>Actinomycetota</taxon>
        <taxon>Actinomycetes</taxon>
        <taxon>Kitasatosporales</taxon>
        <taxon>Streptomycetaceae</taxon>
        <taxon>Actinacidiphila</taxon>
    </lineage>
</organism>
<evidence type="ECO:0000259" key="1">
    <source>
        <dbReference type="Pfam" id="PF01636"/>
    </source>
</evidence>
<dbReference type="PANTHER" id="PTHR40086:SF1">
    <property type="entry name" value="CELL CYCLE REGULATOR CCRZ"/>
    <property type="match status" value="1"/>
</dbReference>
<dbReference type="InterPro" id="IPR052077">
    <property type="entry name" value="CcrZ_PhaseVar_Mediator"/>
</dbReference>
<gene>
    <name evidence="2" type="ORF">SAMN05216267_102491</name>
</gene>
<name>A0A1H8P3I8_9ACTN</name>
<keyword evidence="3" id="KW-1185">Reference proteome</keyword>
<dbReference type="EMBL" id="FODD01000024">
    <property type="protein sequence ID" value="SEO36490.1"/>
    <property type="molecule type" value="Genomic_DNA"/>
</dbReference>
<dbReference type="Gene3D" id="3.90.1200.10">
    <property type="match status" value="1"/>
</dbReference>
<evidence type="ECO:0000313" key="2">
    <source>
        <dbReference type="EMBL" id="SEO36490.1"/>
    </source>
</evidence>
<dbReference type="RefSeq" id="WP_176735662.1">
    <property type="nucleotide sequence ID" value="NZ_FODD01000024.1"/>
</dbReference>
<dbReference type="AlphaFoldDB" id="A0A1H8P3I8"/>
<dbReference type="STRING" id="310780.SAMN05216267_102491"/>
<protein>
    <submittedName>
        <fullName evidence="2">Phosphotransferase enzyme family protein</fullName>
    </submittedName>
</protein>